<evidence type="ECO:0000313" key="3">
    <source>
        <dbReference type="Proteomes" id="UP000426027"/>
    </source>
</evidence>
<dbReference type="InterPro" id="IPR029058">
    <property type="entry name" value="AB_hydrolase_fold"/>
</dbReference>
<feature type="domain" description="Dienelactone hydrolase" evidence="1">
    <location>
        <begin position="96"/>
        <end position="299"/>
    </location>
</feature>
<dbReference type="PANTHER" id="PTHR46623:SF6">
    <property type="entry name" value="ALPHA_BETA-HYDROLASES SUPERFAMILY PROTEIN"/>
    <property type="match status" value="1"/>
</dbReference>
<evidence type="ECO:0000259" key="1">
    <source>
        <dbReference type="Pfam" id="PF01738"/>
    </source>
</evidence>
<dbReference type="GO" id="GO:0016787">
    <property type="term" value="F:hydrolase activity"/>
    <property type="evidence" value="ECO:0007669"/>
    <property type="project" value="UniProtKB-KW"/>
</dbReference>
<gene>
    <name evidence="2" type="ORF">GLV81_14030</name>
</gene>
<evidence type="ECO:0000313" key="2">
    <source>
        <dbReference type="EMBL" id="QGW29072.1"/>
    </source>
</evidence>
<dbReference type="AlphaFoldDB" id="A0A6I6GQ44"/>
<dbReference type="Proteomes" id="UP000426027">
    <property type="component" value="Chromosome"/>
</dbReference>
<dbReference type="EMBL" id="CP046566">
    <property type="protein sequence ID" value="QGW29072.1"/>
    <property type="molecule type" value="Genomic_DNA"/>
</dbReference>
<organism evidence="2 3">
    <name type="scientific">Phnomibacter ginsenosidimutans</name>
    <dbReference type="NCBI Taxonomy" id="2676868"/>
    <lineage>
        <taxon>Bacteria</taxon>
        <taxon>Pseudomonadati</taxon>
        <taxon>Bacteroidota</taxon>
        <taxon>Chitinophagia</taxon>
        <taxon>Chitinophagales</taxon>
        <taxon>Chitinophagaceae</taxon>
        <taxon>Phnomibacter</taxon>
    </lineage>
</organism>
<dbReference type="RefSeq" id="WP_157479425.1">
    <property type="nucleotide sequence ID" value="NZ_CP046566.1"/>
</dbReference>
<dbReference type="PANTHER" id="PTHR46623">
    <property type="entry name" value="CARBOXYMETHYLENEBUTENOLIDASE-RELATED"/>
    <property type="match status" value="1"/>
</dbReference>
<sequence>MKYLLLSGSLFFAALVQQVLLPKEENPQAILDRVAASVVCCGADENLLSTDARFMAVVNEPGFAALHQSPVAFEYNNALGSMIQFGTTDGAPAQAYAIDAKVKTNKYLIVIQEWWGLNDHIKKEADKYYTALDGKVNVLAVDLYDGKIAATPDSAMKLIRAALSNTRKENIIKGALAFAGPDAQVYSVGWCFGGMMSLQTAIMAGNNMKACIMFYGTPEKDKAKLASIQCPVLGIFGTQDKSIPNETVDAFASNMKEAGKNFSLLRYDAVHAFANPSNPGYNKTFGDEAFSKSIAFLKSNM</sequence>
<dbReference type="InterPro" id="IPR002925">
    <property type="entry name" value="Dienelactn_hydro"/>
</dbReference>
<dbReference type="SUPFAM" id="SSF53474">
    <property type="entry name" value="alpha/beta-Hydrolases"/>
    <property type="match status" value="1"/>
</dbReference>
<name>A0A6I6GQ44_9BACT</name>
<accession>A0A6I6GQ44</accession>
<protein>
    <submittedName>
        <fullName evidence="2">Dienelactone hydrolase family protein</fullName>
    </submittedName>
</protein>
<proteinExistence type="predicted"/>
<reference evidence="2 3" key="1">
    <citation type="submission" date="2019-11" db="EMBL/GenBank/DDBJ databases">
        <authorList>
            <person name="Im W.T."/>
        </authorList>
    </citation>
    <scope>NUCLEOTIDE SEQUENCE [LARGE SCALE GENOMIC DNA]</scope>
    <source>
        <strain evidence="2 3">SB-02</strain>
    </source>
</reference>
<dbReference type="Gene3D" id="3.40.50.1820">
    <property type="entry name" value="alpha/beta hydrolase"/>
    <property type="match status" value="1"/>
</dbReference>
<keyword evidence="3" id="KW-1185">Reference proteome</keyword>
<keyword evidence="2" id="KW-0378">Hydrolase</keyword>
<dbReference type="InterPro" id="IPR051049">
    <property type="entry name" value="Dienelactone_hydrolase-like"/>
</dbReference>
<dbReference type="Pfam" id="PF01738">
    <property type="entry name" value="DLH"/>
    <property type="match status" value="1"/>
</dbReference>
<dbReference type="KEGG" id="fls:GLV81_14030"/>